<feature type="non-terminal residue" evidence="1">
    <location>
        <position position="69"/>
    </location>
</feature>
<reference evidence="1" key="1">
    <citation type="submission" date="2021-06" db="EMBL/GenBank/DDBJ databases">
        <authorList>
            <person name="Kallberg Y."/>
            <person name="Tangrot J."/>
            <person name="Rosling A."/>
        </authorList>
    </citation>
    <scope>NUCLEOTIDE SEQUENCE</scope>
    <source>
        <strain evidence="1">IL203A</strain>
    </source>
</reference>
<evidence type="ECO:0000313" key="1">
    <source>
        <dbReference type="EMBL" id="CAG8763921.1"/>
    </source>
</evidence>
<protein>
    <submittedName>
        <fullName evidence="1">3274_t:CDS:1</fullName>
    </submittedName>
</protein>
<name>A0ACA9QRU0_9GLOM</name>
<organism evidence="1 2">
    <name type="scientific">Dentiscutata heterogama</name>
    <dbReference type="NCBI Taxonomy" id="1316150"/>
    <lineage>
        <taxon>Eukaryota</taxon>
        <taxon>Fungi</taxon>
        <taxon>Fungi incertae sedis</taxon>
        <taxon>Mucoromycota</taxon>
        <taxon>Glomeromycotina</taxon>
        <taxon>Glomeromycetes</taxon>
        <taxon>Diversisporales</taxon>
        <taxon>Gigasporaceae</taxon>
        <taxon>Dentiscutata</taxon>
    </lineage>
</organism>
<gene>
    <name evidence="1" type="ORF">DHETER_LOCUS15446</name>
</gene>
<dbReference type="Proteomes" id="UP000789702">
    <property type="component" value="Unassembled WGS sequence"/>
</dbReference>
<evidence type="ECO:0000313" key="2">
    <source>
        <dbReference type="Proteomes" id="UP000789702"/>
    </source>
</evidence>
<accession>A0ACA9QRU0</accession>
<keyword evidence="2" id="KW-1185">Reference proteome</keyword>
<proteinExistence type="predicted"/>
<feature type="non-terminal residue" evidence="1">
    <location>
        <position position="1"/>
    </location>
</feature>
<dbReference type="EMBL" id="CAJVPU010052780">
    <property type="protein sequence ID" value="CAG8763921.1"/>
    <property type="molecule type" value="Genomic_DNA"/>
</dbReference>
<sequence length="69" mass="7836">KPITLSSNYRKNILNDAKSPVHKRSLFEHEESNNTTDNKSETSQSILLQNKVNTLDYGLVKPPSTNKHN</sequence>
<comment type="caution">
    <text evidence="1">The sequence shown here is derived from an EMBL/GenBank/DDBJ whole genome shotgun (WGS) entry which is preliminary data.</text>
</comment>